<proteinExistence type="predicted"/>
<keyword evidence="3" id="KW-1185">Reference proteome</keyword>
<sequence>MKSKNLFWFITALWIGFGIFPLTLIVLKLGHSQEIHARVLSLFLLILVVLAIVIIAICRYVYKDAKSRGMDPYLWMATAAYVPNFVGLIVYLVMRKQFSMGILKCTNCSMEIKRDWKYCPNCSHRLQERN</sequence>
<keyword evidence="1" id="KW-1133">Transmembrane helix</keyword>
<accession>A0ABT1SHD5</accession>
<dbReference type="RefSeq" id="WP_216559459.1">
    <property type="nucleotide sequence ID" value="NZ_CP172320.1"/>
</dbReference>
<comment type="caution">
    <text evidence="2">The sequence shown here is derived from an EMBL/GenBank/DDBJ whole genome shotgun (WGS) entry which is preliminary data.</text>
</comment>
<name>A0ABT1SHD5_9FIRM</name>
<dbReference type="EMBL" id="JANGAC010000021">
    <property type="protein sequence ID" value="MCQ4925352.1"/>
    <property type="molecule type" value="Genomic_DNA"/>
</dbReference>
<feature type="transmembrane region" description="Helical" evidence="1">
    <location>
        <begin position="39"/>
        <end position="62"/>
    </location>
</feature>
<evidence type="ECO:0008006" key="4">
    <source>
        <dbReference type="Google" id="ProtNLM"/>
    </source>
</evidence>
<protein>
    <recommendedName>
        <fullName evidence="4">Zinc ribbon domain-containing protein</fullName>
    </recommendedName>
</protein>
<feature type="transmembrane region" description="Helical" evidence="1">
    <location>
        <begin position="6"/>
        <end position="27"/>
    </location>
</feature>
<dbReference type="Proteomes" id="UP001524478">
    <property type="component" value="Unassembled WGS sequence"/>
</dbReference>
<keyword evidence="1" id="KW-0472">Membrane</keyword>
<reference evidence="2 3" key="1">
    <citation type="submission" date="2022-06" db="EMBL/GenBank/DDBJ databases">
        <title>Isolation of gut microbiota from human fecal samples.</title>
        <authorList>
            <person name="Pamer E.G."/>
            <person name="Barat B."/>
            <person name="Waligurski E."/>
            <person name="Medina S."/>
            <person name="Paddock L."/>
            <person name="Mostad J."/>
        </authorList>
    </citation>
    <scope>NUCLEOTIDE SEQUENCE [LARGE SCALE GENOMIC DNA]</scope>
    <source>
        <strain evidence="2 3">DFI.7.95</strain>
    </source>
</reference>
<organism evidence="2 3">
    <name type="scientific">Tissierella carlieri</name>
    <dbReference type="NCBI Taxonomy" id="689904"/>
    <lineage>
        <taxon>Bacteria</taxon>
        <taxon>Bacillati</taxon>
        <taxon>Bacillota</taxon>
        <taxon>Tissierellia</taxon>
        <taxon>Tissierellales</taxon>
        <taxon>Tissierellaceae</taxon>
        <taxon>Tissierella</taxon>
    </lineage>
</organism>
<evidence type="ECO:0000313" key="3">
    <source>
        <dbReference type="Proteomes" id="UP001524478"/>
    </source>
</evidence>
<feature type="transmembrane region" description="Helical" evidence="1">
    <location>
        <begin position="74"/>
        <end position="94"/>
    </location>
</feature>
<evidence type="ECO:0000313" key="2">
    <source>
        <dbReference type="EMBL" id="MCQ4925352.1"/>
    </source>
</evidence>
<gene>
    <name evidence="2" type="ORF">NE686_19770</name>
</gene>
<evidence type="ECO:0000256" key="1">
    <source>
        <dbReference type="SAM" id="Phobius"/>
    </source>
</evidence>
<keyword evidence="1" id="KW-0812">Transmembrane</keyword>